<dbReference type="KEGG" id="har:HEAR1843"/>
<feature type="domain" description="Abortive infection phage resistance protein N-terminal" evidence="2">
    <location>
        <begin position="36"/>
        <end position="187"/>
    </location>
</feature>
<dbReference type="STRING" id="204773.HEAR1843"/>
<dbReference type="Pfam" id="PF22879">
    <property type="entry name" value="AIPR_N"/>
    <property type="match status" value="1"/>
</dbReference>
<dbReference type="HOGENOM" id="CLU_019647_0_0_4"/>
<gene>
    <name evidence="3" type="ordered locus">HEAR1843</name>
</gene>
<evidence type="ECO:0000259" key="2">
    <source>
        <dbReference type="Pfam" id="PF22879"/>
    </source>
</evidence>
<sequence length="603" mass="67442">MELEDFLAQMQSEVQAEIEERLRNGGSDYPYPETVFSEIVMQHMADNGMTFEPQVCHYSAKVSGANLRLSGVALSEEADQLDLFVSLYQGATELTSIPTEDVKAAAEQCLRFLAKCAEGKLASSMDEANDAFLLATMIHGAYSNLDQIRIYVLTDRQVALKSKRLKDREIGGKTIKLEVMDIERLHRHLSEGKPRDELVVNFEEVSGGALPCVYIPGEMSDYDYALTVIPGEALRFIYEKYGSRLLEANVRSFLSATGKVNKGIRDTLRDDPERFMAYNNGIVVVADEAYMGKTEDGGPGLLWLKGMQIVNGGQTTASVYFSKKKSPEIDLRRVRVPAKIIILKSTDSTAEEALIADISKYANSQNSVKQSDLSANKPFHVEVEKLSLSTYCPDGVGRWFYERAAGSYSTMLSREGTTPARLKHLKENVTPSSRKISKTDLAKYLNTWDGKPDLVSLGSQKNFEHFMDGLKDKDGEPQMMPDVAAFKTMVAKAILFKKVSSLVRPMFPAFQGNVTIYLIAVASERFGKSFDFEKIWGRQDISLNLREQLRIWAVEVNEVLQRSSNGRMISEWAKKPECWATVRSATYSHIVEGIPEVRQGVQN</sequence>
<dbReference type="Proteomes" id="UP000006697">
    <property type="component" value="Chromosome"/>
</dbReference>
<evidence type="ECO:0000313" key="4">
    <source>
        <dbReference type="Proteomes" id="UP000006697"/>
    </source>
</evidence>
<evidence type="ECO:0000259" key="1">
    <source>
        <dbReference type="Pfam" id="PF10592"/>
    </source>
</evidence>
<dbReference type="EMBL" id="CU207211">
    <property type="protein sequence ID" value="CAL61997.1"/>
    <property type="molecule type" value="Genomic_DNA"/>
</dbReference>
<evidence type="ECO:0008006" key="5">
    <source>
        <dbReference type="Google" id="ProtNLM"/>
    </source>
</evidence>
<protein>
    <recommendedName>
        <fullName evidence="5">Abortive phage infection protein</fullName>
    </recommendedName>
</protein>
<dbReference type="eggNOG" id="ENOG502Z7VT">
    <property type="taxonomic scope" value="Bacteria"/>
</dbReference>
<accession>A4G660</accession>
<reference evidence="3 4" key="1">
    <citation type="journal article" date="2007" name="PLoS Genet.">
        <title>A tale of two oxidation states: bacterial colonization of arsenic-rich environments.</title>
        <authorList>
            <person name="Muller D."/>
            <person name="Medigue C."/>
            <person name="Koechler S."/>
            <person name="Barbe V."/>
            <person name="Barakat M."/>
            <person name="Talla E."/>
            <person name="Bonnefoy V."/>
            <person name="Krin E."/>
            <person name="Arsene-Ploetze F."/>
            <person name="Carapito C."/>
            <person name="Chandler M."/>
            <person name="Cournoyer B."/>
            <person name="Cruveiller S."/>
            <person name="Dossat C."/>
            <person name="Duval S."/>
            <person name="Heymann M."/>
            <person name="Leize E."/>
            <person name="Lieutaud A."/>
            <person name="Lievremont D."/>
            <person name="Makita Y."/>
            <person name="Mangenot S."/>
            <person name="Nitschke W."/>
            <person name="Ortet P."/>
            <person name="Perdrial N."/>
            <person name="Schoepp B."/>
            <person name="Siguier N."/>
            <person name="Simeonova D.D."/>
            <person name="Rouy Z."/>
            <person name="Segurens B."/>
            <person name="Turlin E."/>
            <person name="Vallenet D."/>
            <person name="Van Dorsselaer A."/>
            <person name="Weiss S."/>
            <person name="Weissenbach J."/>
            <person name="Lett M.C."/>
            <person name="Danchin A."/>
            <person name="Bertin P.N."/>
        </authorList>
    </citation>
    <scope>NUCLEOTIDE SEQUENCE [LARGE SCALE GENOMIC DNA]</scope>
    <source>
        <strain evidence="4">ULPAs1</strain>
    </source>
</reference>
<dbReference type="InterPro" id="IPR055101">
    <property type="entry name" value="AIPR_N"/>
</dbReference>
<dbReference type="InterPro" id="IPR018891">
    <property type="entry name" value="AIPR_C"/>
</dbReference>
<dbReference type="Pfam" id="PF10592">
    <property type="entry name" value="AIPR"/>
    <property type="match status" value="1"/>
</dbReference>
<evidence type="ECO:0000313" key="3">
    <source>
        <dbReference type="EMBL" id="CAL61997.1"/>
    </source>
</evidence>
<name>A4G660_HERAR</name>
<organism evidence="3 4">
    <name type="scientific">Herminiimonas arsenicoxydans</name>
    <dbReference type="NCBI Taxonomy" id="204773"/>
    <lineage>
        <taxon>Bacteria</taxon>
        <taxon>Pseudomonadati</taxon>
        <taxon>Pseudomonadota</taxon>
        <taxon>Betaproteobacteria</taxon>
        <taxon>Burkholderiales</taxon>
        <taxon>Oxalobacteraceae</taxon>
        <taxon>Herminiimonas</taxon>
    </lineage>
</organism>
<dbReference type="AlphaFoldDB" id="A4G660"/>
<keyword evidence="4" id="KW-1185">Reference proteome</keyword>
<proteinExistence type="predicted"/>
<feature type="domain" description="Abortive phage infection protein C-terminal" evidence="1">
    <location>
        <begin position="246"/>
        <end position="563"/>
    </location>
</feature>
<dbReference type="OrthoDB" id="9806213at2"/>